<protein>
    <submittedName>
        <fullName evidence="1">Uncharacterized protein</fullName>
    </submittedName>
</protein>
<dbReference type="AlphaFoldDB" id="A0A174VE82"/>
<evidence type="ECO:0000313" key="1">
    <source>
        <dbReference type="EMBL" id="CUQ30597.1"/>
    </source>
</evidence>
<proteinExistence type="predicted"/>
<gene>
    <name evidence="1" type="ORF">ERS852480_05379</name>
</gene>
<reference evidence="1 2" key="1">
    <citation type="submission" date="2015-09" db="EMBL/GenBank/DDBJ databases">
        <authorList>
            <consortium name="Pathogen Informatics"/>
        </authorList>
    </citation>
    <scope>NUCLEOTIDE SEQUENCE [LARGE SCALE GENOMIC DNA]</scope>
    <source>
        <strain evidence="1 2">2789STDY5834865</strain>
    </source>
</reference>
<sequence>MLCGPASSAGWLWGKVINNRVSPGITDQIQIWIFINNTGEIFLGVPTVTKDYDILLRSKRGHDLTHHGCGKLQFRLFFLPHAVTERDSQISNPAVAPYGDTKHEADKAMAVQIVGAIVCCMVKKF</sequence>
<dbReference type="Proteomes" id="UP000095512">
    <property type="component" value="Unassembled WGS sequence"/>
</dbReference>
<name>A0A174VE82_9FIRM</name>
<organism evidence="1 2">
    <name type="scientific">Enterocloster clostridioformis</name>
    <dbReference type="NCBI Taxonomy" id="1531"/>
    <lineage>
        <taxon>Bacteria</taxon>
        <taxon>Bacillati</taxon>
        <taxon>Bacillota</taxon>
        <taxon>Clostridia</taxon>
        <taxon>Lachnospirales</taxon>
        <taxon>Lachnospiraceae</taxon>
        <taxon>Enterocloster</taxon>
    </lineage>
</organism>
<evidence type="ECO:0000313" key="2">
    <source>
        <dbReference type="Proteomes" id="UP000095512"/>
    </source>
</evidence>
<accession>A0A174VE82</accession>
<dbReference type="EMBL" id="CZAB01000179">
    <property type="protein sequence ID" value="CUQ30597.1"/>
    <property type="molecule type" value="Genomic_DNA"/>
</dbReference>